<keyword evidence="1" id="KW-0812">Transmembrane</keyword>
<gene>
    <name evidence="4" type="ORF">ACFOGJ_06795</name>
</gene>
<accession>A0ABV7KXD3</accession>
<dbReference type="EMBL" id="JBHRTR010000018">
    <property type="protein sequence ID" value="MFC3226929.1"/>
    <property type="molecule type" value="Genomic_DNA"/>
</dbReference>
<keyword evidence="5" id="KW-1185">Reference proteome</keyword>
<feature type="transmembrane region" description="Helical" evidence="1">
    <location>
        <begin position="153"/>
        <end position="172"/>
    </location>
</feature>
<reference evidence="5" key="1">
    <citation type="journal article" date="2019" name="Int. J. Syst. Evol. Microbiol.">
        <title>The Global Catalogue of Microorganisms (GCM) 10K type strain sequencing project: providing services to taxonomists for standard genome sequencing and annotation.</title>
        <authorList>
            <consortium name="The Broad Institute Genomics Platform"/>
            <consortium name="The Broad Institute Genome Sequencing Center for Infectious Disease"/>
            <person name="Wu L."/>
            <person name="Ma J."/>
        </authorList>
    </citation>
    <scope>NUCLEOTIDE SEQUENCE [LARGE SCALE GENOMIC DNA]</scope>
    <source>
        <strain evidence="5">KCTC 42964</strain>
    </source>
</reference>
<evidence type="ECO:0000259" key="3">
    <source>
        <dbReference type="Pfam" id="PF04982"/>
    </source>
</evidence>
<feature type="transmembrane region" description="Helical" evidence="1">
    <location>
        <begin position="57"/>
        <end position="75"/>
    </location>
</feature>
<feature type="transmembrane region" description="Helical" evidence="1">
    <location>
        <begin position="95"/>
        <end position="120"/>
    </location>
</feature>
<proteinExistence type="predicted"/>
<comment type="caution">
    <text evidence="4">The sequence shown here is derived from an EMBL/GenBank/DDBJ whole genome shotgun (WGS) entry which is preliminary data.</text>
</comment>
<dbReference type="InterPro" id="IPR046342">
    <property type="entry name" value="CBS_dom_sf"/>
</dbReference>
<feature type="domain" description="HPP transmembrane region" evidence="3">
    <location>
        <begin position="30"/>
        <end position="181"/>
    </location>
</feature>
<name>A0ABV7KXD3_9PROT</name>
<evidence type="ECO:0000313" key="4">
    <source>
        <dbReference type="EMBL" id="MFC3226929.1"/>
    </source>
</evidence>
<protein>
    <submittedName>
        <fullName evidence="4">HPP family protein</fullName>
    </submittedName>
</protein>
<feature type="domain" description="CBS" evidence="2">
    <location>
        <begin position="248"/>
        <end position="293"/>
    </location>
</feature>
<dbReference type="InterPro" id="IPR007065">
    <property type="entry name" value="HPP"/>
</dbReference>
<organism evidence="4 5">
    <name type="scientific">Marinibaculum pumilum</name>
    <dbReference type="NCBI Taxonomy" id="1766165"/>
    <lineage>
        <taxon>Bacteria</taxon>
        <taxon>Pseudomonadati</taxon>
        <taxon>Pseudomonadota</taxon>
        <taxon>Alphaproteobacteria</taxon>
        <taxon>Rhodospirillales</taxon>
        <taxon>Rhodospirillaceae</taxon>
        <taxon>Marinibaculum</taxon>
    </lineage>
</organism>
<evidence type="ECO:0000313" key="5">
    <source>
        <dbReference type="Proteomes" id="UP001595528"/>
    </source>
</evidence>
<sequence length="376" mass="38549">MALRFPATFLPRLGRLARHLRTAGLPGHLDSLHAGIGALIGIAVTGLVAAWWGDGSLFAWLVAPMGASAVLLFAVPASPLARPWAILGGNSVSAAVGTACAAAVPQPALAAGLAVGLAIVAMRATRCLHPPGGAAALTAVLGGQAVAQAGWGFALAPVALNAALLVAAGWLYHRLTGHAYPHGGWLAARRPPPEPEPATGFTAEDLEAALADQDELLDIDRQDLSDLLHRVERLAMARTGRRLTCAAMMVPAPAPAGPETRVAAARERLLREGLTDLPVVGTAGRVIGTVGHAHLAGSPLGMIDAVMDPMPCLAAPDRTAAQLIPQLADGRHRVAWIVDREGRLQGAVWQADLLAALAGRLGAGAEIPRTAAARHA</sequence>
<evidence type="ECO:0000259" key="2">
    <source>
        <dbReference type="Pfam" id="PF00571"/>
    </source>
</evidence>
<dbReference type="InterPro" id="IPR000644">
    <property type="entry name" value="CBS_dom"/>
</dbReference>
<dbReference type="SUPFAM" id="SSF54631">
    <property type="entry name" value="CBS-domain pair"/>
    <property type="match status" value="1"/>
</dbReference>
<keyword evidence="1" id="KW-0472">Membrane</keyword>
<feature type="transmembrane region" description="Helical" evidence="1">
    <location>
        <begin position="32"/>
        <end position="52"/>
    </location>
</feature>
<keyword evidence="1" id="KW-1133">Transmembrane helix</keyword>
<dbReference type="Pfam" id="PF04982">
    <property type="entry name" value="TM_HPP"/>
    <property type="match status" value="1"/>
</dbReference>
<dbReference type="PANTHER" id="PTHR33741">
    <property type="entry name" value="TRANSMEMBRANE PROTEIN DDB_G0269096-RELATED"/>
    <property type="match status" value="1"/>
</dbReference>
<dbReference type="Proteomes" id="UP001595528">
    <property type="component" value="Unassembled WGS sequence"/>
</dbReference>
<evidence type="ECO:0000256" key="1">
    <source>
        <dbReference type="SAM" id="Phobius"/>
    </source>
</evidence>
<dbReference type="Gene3D" id="3.10.580.10">
    <property type="entry name" value="CBS-domain"/>
    <property type="match status" value="1"/>
</dbReference>
<dbReference type="Pfam" id="PF00571">
    <property type="entry name" value="CBS"/>
    <property type="match status" value="1"/>
</dbReference>
<dbReference type="InterPro" id="IPR058581">
    <property type="entry name" value="TM_HPP"/>
</dbReference>
<dbReference type="RefSeq" id="WP_379899082.1">
    <property type="nucleotide sequence ID" value="NZ_JBHRTR010000018.1"/>
</dbReference>
<dbReference type="PANTHER" id="PTHR33741:SF5">
    <property type="entry name" value="TRANSMEMBRANE PROTEIN DDB_G0269096-RELATED"/>
    <property type="match status" value="1"/>
</dbReference>